<keyword evidence="1" id="KW-1133">Transmembrane helix</keyword>
<dbReference type="Proteomes" id="UP000053237">
    <property type="component" value="Unassembled WGS sequence"/>
</dbReference>
<proteinExistence type="predicted"/>
<keyword evidence="1" id="KW-0812">Transmembrane</keyword>
<dbReference type="EMBL" id="CAIX01000088">
    <property type="protein sequence ID" value="CCI45093.1"/>
    <property type="molecule type" value="Genomic_DNA"/>
</dbReference>
<name>A0A024GEA1_9STRA</name>
<accession>A0A024GEA1</accession>
<feature type="transmembrane region" description="Helical" evidence="1">
    <location>
        <begin position="146"/>
        <end position="164"/>
    </location>
</feature>
<evidence type="ECO:0000256" key="1">
    <source>
        <dbReference type="SAM" id="Phobius"/>
    </source>
</evidence>
<sequence length="204" mass="23292">MIDVKSVDIEAISELPSRIDTYDARFECVSCQSDKSIARIRNKAAIFSNFTDSVRLKDLKDMQPTHLLHFTKHVRLLMLFLFPSSIRFYRLINYDSVELTPIASYPAFEPSIPTFVLFLCCVSIIYIASSLGCTHFGKALETLIRSFLRALIVVSLLMKLHVLHRNKYFSTSLRIDHIAFDVAIVRVCIAHLSKARRLNPSPVL</sequence>
<dbReference type="InParanoid" id="A0A024GEA1"/>
<organism evidence="2 3">
    <name type="scientific">Albugo candida</name>
    <dbReference type="NCBI Taxonomy" id="65357"/>
    <lineage>
        <taxon>Eukaryota</taxon>
        <taxon>Sar</taxon>
        <taxon>Stramenopiles</taxon>
        <taxon>Oomycota</taxon>
        <taxon>Peronosporomycetes</taxon>
        <taxon>Albuginales</taxon>
        <taxon>Albuginaceae</taxon>
        <taxon>Albugo</taxon>
    </lineage>
</organism>
<evidence type="ECO:0000313" key="3">
    <source>
        <dbReference type="Proteomes" id="UP000053237"/>
    </source>
</evidence>
<gene>
    <name evidence="2" type="ORF">BN9_059400</name>
</gene>
<protein>
    <submittedName>
        <fullName evidence="2">Uncharacterized protein</fullName>
    </submittedName>
</protein>
<dbReference type="AlphaFoldDB" id="A0A024GEA1"/>
<comment type="caution">
    <text evidence="2">The sequence shown here is derived from an EMBL/GenBank/DDBJ whole genome shotgun (WGS) entry which is preliminary data.</text>
</comment>
<keyword evidence="3" id="KW-1185">Reference proteome</keyword>
<keyword evidence="1" id="KW-0472">Membrane</keyword>
<evidence type="ECO:0000313" key="2">
    <source>
        <dbReference type="EMBL" id="CCI45093.1"/>
    </source>
</evidence>
<reference evidence="2 3" key="1">
    <citation type="submission" date="2012-05" db="EMBL/GenBank/DDBJ databases">
        <title>Recombination and specialization in a pathogen metapopulation.</title>
        <authorList>
            <person name="Gardiner A."/>
            <person name="Kemen E."/>
            <person name="Schultz-Larsen T."/>
            <person name="MacLean D."/>
            <person name="Van Oosterhout C."/>
            <person name="Jones J.D.G."/>
        </authorList>
    </citation>
    <scope>NUCLEOTIDE SEQUENCE [LARGE SCALE GENOMIC DNA]</scope>
    <source>
        <strain evidence="2 3">Ac Nc2</strain>
    </source>
</reference>
<feature type="transmembrane region" description="Helical" evidence="1">
    <location>
        <begin position="112"/>
        <end position="134"/>
    </location>
</feature>